<name>A0AAN5DGS1_9BILA</name>
<dbReference type="InterPro" id="IPR052729">
    <property type="entry name" value="Acyl/Acetyltrans_Enzymes"/>
</dbReference>
<dbReference type="Gene3D" id="3.40.630.90">
    <property type="match status" value="1"/>
</dbReference>
<gene>
    <name evidence="2" type="ORF">PMAYCL1PPCAC_33173</name>
</gene>
<dbReference type="Proteomes" id="UP001328107">
    <property type="component" value="Unassembled WGS sequence"/>
</dbReference>
<dbReference type="Pfam" id="PF24524">
    <property type="entry name" value="DUF7596"/>
    <property type="match status" value="1"/>
</dbReference>
<feature type="domain" description="DUF7596" evidence="1">
    <location>
        <begin position="29"/>
        <end position="179"/>
    </location>
</feature>
<evidence type="ECO:0000313" key="3">
    <source>
        <dbReference type="Proteomes" id="UP001328107"/>
    </source>
</evidence>
<accession>A0AAN5DGS1</accession>
<dbReference type="InterPro" id="IPR056017">
    <property type="entry name" value="DUF7596"/>
</dbReference>
<evidence type="ECO:0000259" key="1">
    <source>
        <dbReference type="Pfam" id="PF24524"/>
    </source>
</evidence>
<reference evidence="3" key="1">
    <citation type="submission" date="2022-10" db="EMBL/GenBank/DDBJ databases">
        <title>Genome assembly of Pristionchus species.</title>
        <authorList>
            <person name="Yoshida K."/>
            <person name="Sommer R.J."/>
        </authorList>
    </citation>
    <scope>NUCLEOTIDE SEQUENCE [LARGE SCALE GENOMIC DNA]</scope>
    <source>
        <strain evidence="3">RS5460</strain>
    </source>
</reference>
<dbReference type="PANTHER" id="PTHR47237:SF2">
    <property type="entry name" value="BLL4206 PROTEIN"/>
    <property type="match status" value="1"/>
</dbReference>
<evidence type="ECO:0000313" key="2">
    <source>
        <dbReference type="EMBL" id="GMR62978.1"/>
    </source>
</evidence>
<sequence length="348" mass="38100">EAMLAQPILSSFIENSLTVKVLPSGVLPLNNNPGLVEIANFTTATVVDRDGETPVAFGIMSKCNSKQAYCMVGKVADSYARHSVIVVKIQEGEEEDRKNAVFKIVEATPGAVDKSLMRPYNAVFGEEDKKFLQVTLADSLIEQTVGTFNMDMEKNITIDIVGAETENMDIWRDRTGFVVADNHRFAQLTVPKTRLLDVFSSDASKCSSTISTINKDNIGDVLDFDETVTMYNRSAYLNYLLGNEQITGFVASYGAGSVAGYALASKDRILALYAESSETASKLITSIASHSASDEITFFANLGVNTFIDGLRETASKIELVTRLHTRTRNVQVKWNKVMIANIGLSIF</sequence>
<feature type="non-terminal residue" evidence="2">
    <location>
        <position position="1"/>
    </location>
</feature>
<dbReference type="AlphaFoldDB" id="A0AAN5DGS1"/>
<keyword evidence="3" id="KW-1185">Reference proteome</keyword>
<comment type="caution">
    <text evidence="2">The sequence shown here is derived from an EMBL/GenBank/DDBJ whole genome shotgun (WGS) entry which is preliminary data.</text>
</comment>
<protein>
    <recommendedName>
        <fullName evidence="1">DUF7596 domain-containing protein</fullName>
    </recommendedName>
</protein>
<dbReference type="EMBL" id="BTRK01000006">
    <property type="protein sequence ID" value="GMR62978.1"/>
    <property type="molecule type" value="Genomic_DNA"/>
</dbReference>
<proteinExistence type="predicted"/>
<organism evidence="2 3">
    <name type="scientific">Pristionchus mayeri</name>
    <dbReference type="NCBI Taxonomy" id="1317129"/>
    <lineage>
        <taxon>Eukaryota</taxon>
        <taxon>Metazoa</taxon>
        <taxon>Ecdysozoa</taxon>
        <taxon>Nematoda</taxon>
        <taxon>Chromadorea</taxon>
        <taxon>Rhabditida</taxon>
        <taxon>Rhabditina</taxon>
        <taxon>Diplogasteromorpha</taxon>
        <taxon>Diplogasteroidea</taxon>
        <taxon>Neodiplogasteridae</taxon>
        <taxon>Pristionchus</taxon>
    </lineage>
</organism>
<dbReference type="PANTHER" id="PTHR47237">
    <property type="entry name" value="SLL0310 PROTEIN"/>
    <property type="match status" value="1"/>
</dbReference>